<name>A0A9P6GFJ8_9PLEO</name>
<dbReference type="InterPro" id="IPR013083">
    <property type="entry name" value="Znf_RING/FYVE/PHD"/>
</dbReference>
<feature type="compositionally biased region" description="Basic and acidic residues" evidence="1">
    <location>
        <begin position="303"/>
        <end position="319"/>
    </location>
</feature>
<reference evidence="2" key="1">
    <citation type="journal article" date="2020" name="Mol. Plant Microbe Interact.">
        <title>Genome Sequence of the Biocontrol Agent Coniothyrium minitans strain Conio (IMI 134523).</title>
        <authorList>
            <person name="Patel D."/>
            <person name="Shittu T.A."/>
            <person name="Baroncelli R."/>
            <person name="Muthumeenakshi S."/>
            <person name="Osborne T.H."/>
            <person name="Janganan T.K."/>
            <person name="Sreenivasaprasad S."/>
        </authorList>
    </citation>
    <scope>NUCLEOTIDE SEQUENCE</scope>
    <source>
        <strain evidence="2">Conio</strain>
    </source>
</reference>
<comment type="caution">
    <text evidence="2">The sequence shown here is derived from an EMBL/GenBank/DDBJ whole genome shotgun (WGS) entry which is preliminary data.</text>
</comment>
<feature type="region of interest" description="Disordered" evidence="1">
    <location>
        <begin position="291"/>
        <end position="361"/>
    </location>
</feature>
<keyword evidence="3" id="KW-1185">Reference proteome</keyword>
<evidence type="ECO:0000313" key="2">
    <source>
        <dbReference type="EMBL" id="KAF9734504.1"/>
    </source>
</evidence>
<feature type="region of interest" description="Disordered" evidence="1">
    <location>
        <begin position="1"/>
        <end position="36"/>
    </location>
</feature>
<feature type="compositionally biased region" description="Low complexity" evidence="1">
    <location>
        <begin position="323"/>
        <end position="339"/>
    </location>
</feature>
<protein>
    <submittedName>
        <fullName evidence="2">Uncharacterized protein</fullName>
    </submittedName>
</protein>
<evidence type="ECO:0000256" key="1">
    <source>
        <dbReference type="SAM" id="MobiDB-lite"/>
    </source>
</evidence>
<dbReference type="AlphaFoldDB" id="A0A9P6GFJ8"/>
<organism evidence="2 3">
    <name type="scientific">Paraphaeosphaeria minitans</name>
    <dbReference type="NCBI Taxonomy" id="565426"/>
    <lineage>
        <taxon>Eukaryota</taxon>
        <taxon>Fungi</taxon>
        <taxon>Dikarya</taxon>
        <taxon>Ascomycota</taxon>
        <taxon>Pezizomycotina</taxon>
        <taxon>Dothideomycetes</taxon>
        <taxon>Pleosporomycetidae</taxon>
        <taxon>Pleosporales</taxon>
        <taxon>Massarineae</taxon>
        <taxon>Didymosphaeriaceae</taxon>
        <taxon>Paraphaeosphaeria</taxon>
    </lineage>
</organism>
<dbReference type="SUPFAM" id="SSF57903">
    <property type="entry name" value="FYVE/PHD zinc finger"/>
    <property type="match status" value="1"/>
</dbReference>
<gene>
    <name evidence="2" type="ORF">PMIN01_07407</name>
</gene>
<dbReference type="EMBL" id="WJXW01000007">
    <property type="protein sequence ID" value="KAF9734504.1"/>
    <property type="molecule type" value="Genomic_DNA"/>
</dbReference>
<dbReference type="Proteomes" id="UP000756921">
    <property type="component" value="Unassembled WGS sequence"/>
</dbReference>
<proteinExistence type="predicted"/>
<dbReference type="Gene3D" id="3.30.40.10">
    <property type="entry name" value="Zinc/RING finger domain, C3HC4 (zinc finger)"/>
    <property type="match status" value="1"/>
</dbReference>
<evidence type="ECO:0000313" key="3">
    <source>
        <dbReference type="Proteomes" id="UP000756921"/>
    </source>
</evidence>
<accession>A0A9P6GFJ8</accession>
<feature type="compositionally biased region" description="Polar residues" evidence="1">
    <location>
        <begin position="25"/>
        <end position="36"/>
    </location>
</feature>
<feature type="compositionally biased region" description="Pro residues" evidence="1">
    <location>
        <begin position="1"/>
        <end position="11"/>
    </location>
</feature>
<sequence length="650" mass="72417">MDPENPLPAESPPLSGDLSTGDAHNPSTTWAPMHNPRNNSLGDDCIVDDCVSDSEAELRLDQNNASHVDTTDDRAYHVNIAQNVGYCILPVEGQTARQVMRSHLKSLLPRELVQDEFGTVVSMDEVSSQHLAKLQGKVWRELPLMVNLTANGNDSELTIETIIVVQSVYYIAKIFSKMNFVVILHPRSIQPCHSALCQHIHEKLKKPYSEHEVTLEPLVDWMTLDPVVDVTSLWFTLFRRNKSLLHKFALTNSKFIPRNPLRFCLECLSFMADERNLVWWMVKEDPDIIYADVPNPWPMPGNNKDDGRSEDKDGKKSTEDPWSSDSDSGDSGSCTSDGTVTPSKQAAKNDPQPIPDLDGAFDSIAKPRFRKMEIWRDPRPTQEREHSTQALRLPLRSHEGQPTDQMRRTVTNVPSASSNHSNETEQLPVDTERCFGVELDPNLNVQGGCSLVPLPDLGTADSEVEIIGTDNNVETTGPDNETIGPIAETPVFDMVSSYVLAPAPRTAHNAFSHGCYTWPCLKESTSPVPARPAPGFDVIPKHLYPYSSQLICYCKQPAKTDIIRIVECKSPKCFIRWYHYACLKDLKEKGAARFGTFLCELYKGEEYWGKAQAQSVADFSMPFSQNEVVEGIMGMGRASGAGDPYGLGND</sequence>
<dbReference type="OrthoDB" id="5411773at2759"/>
<dbReference type="InterPro" id="IPR011011">
    <property type="entry name" value="Znf_FYVE_PHD"/>
</dbReference>